<feature type="compositionally biased region" description="Polar residues" evidence="6">
    <location>
        <begin position="149"/>
        <end position="160"/>
    </location>
</feature>
<evidence type="ECO:0000256" key="3">
    <source>
        <dbReference type="ARBA" id="ARBA00022801"/>
    </source>
</evidence>
<evidence type="ECO:0000256" key="4">
    <source>
        <dbReference type="ARBA" id="ARBA00022989"/>
    </source>
</evidence>
<dbReference type="GO" id="GO:0006888">
    <property type="term" value="P:endoplasmic reticulum to Golgi vesicle-mediated transport"/>
    <property type="evidence" value="ECO:0007669"/>
    <property type="project" value="TreeGrafter"/>
</dbReference>
<evidence type="ECO:0000313" key="12">
    <source>
        <dbReference type="Proteomes" id="UP000325313"/>
    </source>
</evidence>
<dbReference type="GO" id="GO:0050185">
    <property type="term" value="F:phosphatidylinositol deacylase activity"/>
    <property type="evidence" value="ECO:0007669"/>
    <property type="project" value="TreeGrafter"/>
</dbReference>
<dbReference type="GO" id="GO:0006505">
    <property type="term" value="P:GPI anchor metabolic process"/>
    <property type="evidence" value="ECO:0007669"/>
    <property type="project" value="TreeGrafter"/>
</dbReference>
<evidence type="ECO:0000256" key="1">
    <source>
        <dbReference type="ARBA" id="ARBA00004308"/>
    </source>
</evidence>
<evidence type="ECO:0000256" key="6">
    <source>
        <dbReference type="SAM" id="MobiDB-lite"/>
    </source>
</evidence>
<dbReference type="Pfam" id="PF07819">
    <property type="entry name" value="PGAP1"/>
    <property type="match status" value="1"/>
</dbReference>
<evidence type="ECO:0000313" key="10">
    <source>
        <dbReference type="EMBL" id="KAA1094364.1"/>
    </source>
</evidence>
<dbReference type="Proteomes" id="UP000324748">
    <property type="component" value="Unassembled WGS sequence"/>
</dbReference>
<comment type="caution">
    <text evidence="10">The sequence shown here is derived from an EMBL/GenBank/DDBJ whole genome shotgun (WGS) entry which is preliminary data.</text>
</comment>
<dbReference type="EMBL" id="VDEP01000479">
    <property type="protein sequence ID" value="KAA1071197.1"/>
    <property type="molecule type" value="Genomic_DNA"/>
</dbReference>
<sequence length="469" mass="51691">MLTMPNYINQTVNTILSLSSPHSIPPITFESGVERVYDQINCIPGVWSPIDHLAILWCNQLAIVLAKTLLEITEPRKQNQVRSVQGRLAILKSHLILGHGIEPFSGNDDSALSKFHLESLPTNQKAYHQFNPSPVAAPGPDDRADPPQSRATGSTSNHQSNSDEFRNLSSSSVVFTSRSFLSFGLFGAATQILPNQSSLVNEVQLPDLVSSLVAYKLDFRSGSECERGSAFAPLMRQETPLLGESKFHPHLRSAILYTHLSNAYTPSRKMDREEAQKKAGVRLTFWTHPMVCGGSSDRAIDEDGNQNGLIRKCTTSNSVVSDCIRLSSGRLVSAHPGIPVEGTGREQIVYIVWRGAFTAGEDLTGHRRGSTDPIVRPSDDQLYRRPPDWIGFALIDPPRLVGDLLLGVSQASFFLLDWILVLVSLGWLVAVYVLLEILFRVSGLLWIKLVGSAHLSLSRSRKQVRQVAV</sequence>
<reference evidence="11 12" key="1">
    <citation type="submission" date="2019-05" db="EMBL/GenBank/DDBJ databases">
        <title>Emergence of the Ug99 lineage of the wheat stem rust pathogen through somatic hybridization.</title>
        <authorList>
            <person name="Li F."/>
            <person name="Upadhyaya N.M."/>
            <person name="Sperschneider J."/>
            <person name="Matny O."/>
            <person name="Nguyen-Phuc H."/>
            <person name="Mago R."/>
            <person name="Raley C."/>
            <person name="Miller M.E."/>
            <person name="Silverstein K.A.T."/>
            <person name="Henningsen E."/>
            <person name="Hirsch C.D."/>
            <person name="Visser B."/>
            <person name="Pretorius Z.A."/>
            <person name="Steffenson B.J."/>
            <person name="Schwessinger B."/>
            <person name="Dodds P.N."/>
            <person name="Figueroa M."/>
        </authorList>
    </citation>
    <scope>NUCLEOTIDE SEQUENCE [LARGE SCALE GENOMIC DNA]</scope>
    <source>
        <strain evidence="10">21-0</strain>
        <strain evidence="9 12">Ug99</strain>
    </source>
</reference>
<comment type="subcellular location">
    <subcellularLocation>
        <location evidence="1">Endomembrane system</location>
    </subcellularLocation>
</comment>
<evidence type="ECO:0000256" key="7">
    <source>
        <dbReference type="SAM" id="Phobius"/>
    </source>
</evidence>
<feature type="transmembrane region" description="Helical" evidence="7">
    <location>
        <begin position="418"/>
        <end position="439"/>
    </location>
</feature>
<feature type="region of interest" description="Disordered" evidence="6">
    <location>
        <begin position="128"/>
        <end position="164"/>
    </location>
</feature>
<keyword evidence="3" id="KW-0378">Hydrolase</keyword>
<keyword evidence="4 7" id="KW-1133">Transmembrane helix</keyword>
<keyword evidence="2 7" id="KW-0812">Transmembrane</keyword>
<gene>
    <name evidence="10" type="primary">BST1_5</name>
    <name evidence="9" type="synonym">BST1_2</name>
    <name evidence="10" type="ORF">PGT21_019172</name>
    <name evidence="9" type="ORF">PGTUg99_014761</name>
</gene>
<evidence type="ECO:0000313" key="11">
    <source>
        <dbReference type="Proteomes" id="UP000324748"/>
    </source>
</evidence>
<keyword evidence="11" id="KW-1185">Reference proteome</keyword>
<name>A0A5B0P0V9_PUCGR</name>
<dbReference type="PANTHER" id="PTHR15495">
    <property type="entry name" value="NEGATIVE REGULATOR OF VESICLE FORMATION-RELATED"/>
    <property type="match status" value="1"/>
</dbReference>
<dbReference type="Proteomes" id="UP000325313">
    <property type="component" value="Unassembled WGS sequence"/>
</dbReference>
<proteinExistence type="predicted"/>
<evidence type="ECO:0000256" key="5">
    <source>
        <dbReference type="ARBA" id="ARBA00023136"/>
    </source>
</evidence>
<organism evidence="10 11">
    <name type="scientific">Puccinia graminis f. sp. tritici</name>
    <dbReference type="NCBI Taxonomy" id="56615"/>
    <lineage>
        <taxon>Eukaryota</taxon>
        <taxon>Fungi</taxon>
        <taxon>Dikarya</taxon>
        <taxon>Basidiomycota</taxon>
        <taxon>Pucciniomycotina</taxon>
        <taxon>Pucciniomycetes</taxon>
        <taxon>Pucciniales</taxon>
        <taxon>Pucciniaceae</taxon>
        <taxon>Puccinia</taxon>
    </lineage>
</organism>
<dbReference type="GO" id="GO:0005783">
    <property type="term" value="C:endoplasmic reticulum"/>
    <property type="evidence" value="ECO:0007669"/>
    <property type="project" value="TreeGrafter"/>
</dbReference>
<dbReference type="GO" id="GO:0016020">
    <property type="term" value="C:membrane"/>
    <property type="evidence" value="ECO:0007669"/>
    <property type="project" value="GOC"/>
</dbReference>
<dbReference type="OrthoDB" id="348976at2759"/>
<feature type="domain" description="GPI inositol-deacylase PGAP1-like alpha/beta" evidence="8">
    <location>
        <begin position="1"/>
        <end position="41"/>
    </location>
</feature>
<dbReference type="InterPro" id="IPR012908">
    <property type="entry name" value="PGAP1-ab_dom-like"/>
</dbReference>
<dbReference type="InterPro" id="IPR039529">
    <property type="entry name" value="PGAP1/BST1"/>
</dbReference>
<evidence type="ECO:0000256" key="2">
    <source>
        <dbReference type="ARBA" id="ARBA00022692"/>
    </source>
</evidence>
<keyword evidence="5 7" id="KW-0472">Membrane</keyword>
<protein>
    <submittedName>
        <fullName evidence="10">GPI inositol deacylase</fullName>
    </submittedName>
</protein>
<dbReference type="PANTHER" id="PTHR15495:SF7">
    <property type="entry name" value="GPI INOSITOL-DEACYLASE"/>
    <property type="match status" value="1"/>
</dbReference>
<dbReference type="AlphaFoldDB" id="A0A5B0P0V9"/>
<accession>A0A5B0P0V9</accession>
<evidence type="ECO:0000259" key="8">
    <source>
        <dbReference type="Pfam" id="PF07819"/>
    </source>
</evidence>
<evidence type="ECO:0000313" key="9">
    <source>
        <dbReference type="EMBL" id="KAA1071197.1"/>
    </source>
</evidence>
<dbReference type="EMBL" id="VSWC01000079">
    <property type="protein sequence ID" value="KAA1094364.1"/>
    <property type="molecule type" value="Genomic_DNA"/>
</dbReference>